<dbReference type="InterPro" id="IPR013783">
    <property type="entry name" value="Ig-like_fold"/>
</dbReference>
<sequence length="200" mass="22141">MTTTTTFQGMDPGAKSSSSLSIDMVIKACGVQMRSQELPAEEEDVSVEVGMGNECRFLHNKRNSATVTVDMSAVWLTIAAVLCVLSAAEGNNIVWKNVGEDVTIACRTSQEQNHMFLKRGLHEETVLFYADKNSTTSKIEPANKIQTRGKFPNITFTIKNLTSTDIGPHWCLFTHYDKNFKGTTDKKYGSILLVIKGEHC</sequence>
<dbReference type="SUPFAM" id="SSF48726">
    <property type="entry name" value="Immunoglobulin"/>
    <property type="match status" value="1"/>
</dbReference>
<proteinExistence type="predicted"/>
<dbReference type="GO" id="GO:0016020">
    <property type="term" value="C:membrane"/>
    <property type="evidence" value="ECO:0007669"/>
    <property type="project" value="InterPro"/>
</dbReference>
<reference evidence="1" key="1">
    <citation type="journal article" name="BMC Genomics">
        <title>Long-read sequencing and de novo genome assembly of marine medaka (Oryzias melastigma).</title>
        <authorList>
            <person name="Liang P."/>
            <person name="Saqib H.S.A."/>
            <person name="Ni X."/>
            <person name="Shen Y."/>
        </authorList>
    </citation>
    <scope>NUCLEOTIDE SEQUENCE</scope>
    <source>
        <strain evidence="1">Bigg-433</strain>
    </source>
</reference>
<dbReference type="AlphaFoldDB" id="A0A834C256"/>
<name>A0A834C256_ORYME</name>
<dbReference type="Gene3D" id="2.60.40.10">
    <property type="entry name" value="Immunoglobulins"/>
    <property type="match status" value="1"/>
</dbReference>
<accession>A0A834C256</accession>
<evidence type="ECO:0008006" key="3">
    <source>
        <dbReference type="Google" id="ProtNLM"/>
    </source>
</evidence>
<dbReference type="PANTHER" id="PTHR15343:SF0">
    <property type="entry name" value="T-CELL ANTIGEN CD7"/>
    <property type="match status" value="1"/>
</dbReference>
<evidence type="ECO:0000313" key="2">
    <source>
        <dbReference type="Proteomes" id="UP000646548"/>
    </source>
</evidence>
<dbReference type="InterPro" id="IPR039090">
    <property type="entry name" value="CD7"/>
</dbReference>
<comment type="caution">
    <text evidence="1">The sequence shown here is derived from an EMBL/GenBank/DDBJ whole genome shotgun (WGS) entry which is preliminary data.</text>
</comment>
<dbReference type="EMBL" id="WKFB01000489">
    <property type="protein sequence ID" value="KAF6721564.1"/>
    <property type="molecule type" value="Genomic_DNA"/>
</dbReference>
<dbReference type="InterPro" id="IPR036179">
    <property type="entry name" value="Ig-like_dom_sf"/>
</dbReference>
<gene>
    <name evidence="1" type="ORF">FQA47_002202</name>
</gene>
<protein>
    <recommendedName>
        <fullName evidence="3">Immunoglobulin subtype domain-containing protein</fullName>
    </recommendedName>
</protein>
<dbReference type="PANTHER" id="PTHR15343">
    <property type="entry name" value="CD7"/>
    <property type="match status" value="1"/>
</dbReference>
<dbReference type="Proteomes" id="UP000646548">
    <property type="component" value="Unassembled WGS sequence"/>
</dbReference>
<evidence type="ECO:0000313" key="1">
    <source>
        <dbReference type="EMBL" id="KAF6721564.1"/>
    </source>
</evidence>
<dbReference type="GO" id="GO:0002250">
    <property type="term" value="P:adaptive immune response"/>
    <property type="evidence" value="ECO:0007669"/>
    <property type="project" value="InterPro"/>
</dbReference>
<organism evidence="1 2">
    <name type="scientific">Oryzias melastigma</name>
    <name type="common">Marine medaka</name>
    <dbReference type="NCBI Taxonomy" id="30732"/>
    <lineage>
        <taxon>Eukaryota</taxon>
        <taxon>Metazoa</taxon>
        <taxon>Chordata</taxon>
        <taxon>Craniata</taxon>
        <taxon>Vertebrata</taxon>
        <taxon>Euteleostomi</taxon>
        <taxon>Actinopterygii</taxon>
        <taxon>Neopterygii</taxon>
        <taxon>Teleostei</taxon>
        <taxon>Neoteleostei</taxon>
        <taxon>Acanthomorphata</taxon>
        <taxon>Ovalentaria</taxon>
        <taxon>Atherinomorphae</taxon>
        <taxon>Beloniformes</taxon>
        <taxon>Adrianichthyidae</taxon>
        <taxon>Oryziinae</taxon>
        <taxon>Oryzias</taxon>
    </lineage>
</organism>
<dbReference type="GO" id="GO:0038023">
    <property type="term" value="F:signaling receptor activity"/>
    <property type="evidence" value="ECO:0007669"/>
    <property type="project" value="InterPro"/>
</dbReference>